<dbReference type="Proteomes" id="UP000182719">
    <property type="component" value="Unassembled WGS sequence"/>
</dbReference>
<keyword evidence="1" id="KW-0732">Signal</keyword>
<organism evidence="2 3">
    <name type="scientific">Stigmatella aurantiaca</name>
    <dbReference type="NCBI Taxonomy" id="41"/>
    <lineage>
        <taxon>Bacteria</taxon>
        <taxon>Pseudomonadati</taxon>
        <taxon>Myxococcota</taxon>
        <taxon>Myxococcia</taxon>
        <taxon>Myxococcales</taxon>
        <taxon>Cystobacterineae</taxon>
        <taxon>Archangiaceae</taxon>
        <taxon>Stigmatella</taxon>
    </lineage>
</organism>
<gene>
    <name evidence="2" type="ORF">SAMN05444354_106188</name>
</gene>
<sequence>MSSPRSPVPLKYQVAVLLAGAHLALAACSAANLKPFKDWGTPGRFVQAYAQLTGTSSRFSFFAPGVAPETKVTFEIHKASGEVIQDDFTSGNEEMNLRVHSMLIRFALKDIQDSLARSWGAAMFGRHPDARSVTVIVYAFALPPMEGYRAGERPEWKEQYRAVLERRPASRSASLSPVAP</sequence>
<name>A0A1H7QKR8_STIAU</name>
<evidence type="ECO:0008006" key="4">
    <source>
        <dbReference type="Google" id="ProtNLM"/>
    </source>
</evidence>
<evidence type="ECO:0000256" key="1">
    <source>
        <dbReference type="SAM" id="SignalP"/>
    </source>
</evidence>
<dbReference type="RefSeq" id="WP_075006886.1">
    <property type="nucleotide sequence ID" value="NZ_FOAP01000006.1"/>
</dbReference>
<evidence type="ECO:0000313" key="2">
    <source>
        <dbReference type="EMBL" id="SEL48711.1"/>
    </source>
</evidence>
<dbReference type="PROSITE" id="PS51257">
    <property type="entry name" value="PROKAR_LIPOPROTEIN"/>
    <property type="match status" value="1"/>
</dbReference>
<dbReference type="EMBL" id="FOAP01000006">
    <property type="protein sequence ID" value="SEL48711.1"/>
    <property type="molecule type" value="Genomic_DNA"/>
</dbReference>
<reference evidence="3" key="1">
    <citation type="submission" date="2016-10" db="EMBL/GenBank/DDBJ databases">
        <authorList>
            <person name="Varghese N."/>
            <person name="Submissions S."/>
        </authorList>
    </citation>
    <scope>NUCLEOTIDE SEQUENCE [LARGE SCALE GENOMIC DNA]</scope>
    <source>
        <strain evidence="3">DSM 17044</strain>
    </source>
</reference>
<dbReference type="OrthoDB" id="5513663at2"/>
<feature type="signal peptide" evidence="1">
    <location>
        <begin position="1"/>
        <end position="26"/>
    </location>
</feature>
<feature type="chain" id="PRO_5010364292" description="Lipoprotein" evidence="1">
    <location>
        <begin position="27"/>
        <end position="180"/>
    </location>
</feature>
<keyword evidence="3" id="KW-1185">Reference proteome</keyword>
<protein>
    <recommendedName>
        <fullName evidence="4">Lipoprotein</fullName>
    </recommendedName>
</protein>
<accession>A0A1H7QKR8</accession>
<evidence type="ECO:0000313" key="3">
    <source>
        <dbReference type="Proteomes" id="UP000182719"/>
    </source>
</evidence>
<dbReference type="AlphaFoldDB" id="A0A1H7QKR8"/>
<proteinExistence type="predicted"/>